<comment type="caution">
    <text evidence="1">The sequence shown here is derived from an EMBL/GenBank/DDBJ whole genome shotgun (WGS) entry which is preliminary data.</text>
</comment>
<proteinExistence type="predicted"/>
<feature type="non-terminal residue" evidence="1">
    <location>
        <position position="1"/>
    </location>
</feature>
<accession>A0A6G3WZE4</accession>
<organism evidence="1">
    <name type="scientific">Streptomyces sp. SID7499</name>
    <dbReference type="NCBI Taxonomy" id="2706086"/>
    <lineage>
        <taxon>Bacteria</taxon>
        <taxon>Bacillati</taxon>
        <taxon>Actinomycetota</taxon>
        <taxon>Actinomycetes</taxon>
        <taxon>Kitasatosporales</taxon>
        <taxon>Streptomycetaceae</taxon>
        <taxon>Streptomyces</taxon>
    </lineage>
</organism>
<feature type="non-terminal residue" evidence="1">
    <location>
        <position position="69"/>
    </location>
</feature>
<dbReference type="AlphaFoldDB" id="A0A6G3WZE4"/>
<sequence>PLPLYVASLRTPEADLIDRLRTADAIVTTVLAAGGTKPAEASAGGDDESWDAGALTQLDVPILQALCLT</sequence>
<dbReference type="EMBL" id="JAAGMN010003299">
    <property type="protein sequence ID" value="NEE10895.1"/>
    <property type="molecule type" value="Genomic_DNA"/>
</dbReference>
<gene>
    <name evidence="1" type="ORF">G3M58_31095</name>
</gene>
<name>A0A6G3WZE4_9ACTN</name>
<protein>
    <submittedName>
        <fullName evidence="1">Uncharacterized protein</fullName>
    </submittedName>
</protein>
<evidence type="ECO:0000313" key="1">
    <source>
        <dbReference type="EMBL" id="NEE10895.1"/>
    </source>
</evidence>
<reference evidence="1" key="1">
    <citation type="submission" date="2020-01" db="EMBL/GenBank/DDBJ databases">
        <title>Insect and environment-associated Actinomycetes.</title>
        <authorList>
            <person name="Currrie C."/>
            <person name="Chevrette M."/>
            <person name="Carlson C."/>
            <person name="Stubbendieck R."/>
            <person name="Wendt-Pienkowski E."/>
        </authorList>
    </citation>
    <scope>NUCLEOTIDE SEQUENCE</scope>
    <source>
        <strain evidence="1">SID7499</strain>
    </source>
</reference>